<dbReference type="InterPro" id="IPR044068">
    <property type="entry name" value="CB"/>
</dbReference>
<keyword evidence="3" id="KW-0233">DNA recombination</keyword>
<feature type="domain" description="Tyr recombinase" evidence="5">
    <location>
        <begin position="149"/>
        <end position="331"/>
    </location>
</feature>
<reference evidence="7 8" key="1">
    <citation type="submission" date="2012-08" db="EMBL/GenBank/DDBJ databases">
        <authorList>
            <person name="Doggett N."/>
            <person name="Teshima H."/>
            <person name="Bruce D."/>
            <person name="Detter J.C."/>
            <person name="Johnson S.L."/>
            <person name="Han C."/>
        </authorList>
    </citation>
    <scope>NUCLEOTIDE SEQUENCE [LARGE SCALE GENOMIC DNA]</scope>
    <source>
        <strain evidence="7 8">HD-771</strain>
    </source>
</reference>
<dbReference type="PANTHER" id="PTHR30349:SF41">
    <property type="entry name" value="INTEGRASE_RECOMBINASE PROTEIN MJ0367-RELATED"/>
    <property type="match status" value="1"/>
</dbReference>
<evidence type="ECO:0000259" key="5">
    <source>
        <dbReference type="PROSITE" id="PS51898"/>
    </source>
</evidence>
<dbReference type="InterPro" id="IPR010998">
    <property type="entry name" value="Integrase_recombinase_N"/>
</dbReference>
<proteinExistence type="inferred from homology"/>
<accession>A0A9W3JCY6</accession>
<dbReference type="AlphaFoldDB" id="A0A9W3JCY6"/>
<dbReference type="EMBL" id="CP003752">
    <property type="protein sequence ID" value="AFQ16329.1"/>
    <property type="molecule type" value="Genomic_DNA"/>
</dbReference>
<dbReference type="InterPro" id="IPR050090">
    <property type="entry name" value="Tyrosine_recombinase_XerCD"/>
</dbReference>
<name>A0A9W3JCY6_BACTU</name>
<sequence length="339" mass="39788">MSRTGKRGKAKLGRTSIEVTQIEIYTFQELFNIYMFAKEAEGLAKRTLENKKGYFLVFHRYLEERHEDVTPNTLDTNTIREFLYYLKNDHIKHKNNHCIKEKYKSIGVSVSYINTIMKHMRAFYNFLVEEEYVQLNPFTKIKSLKEAQDNIEALSVDQLKTLLKQPNQRTYAGFRDYVLMMLLADTGMRISEALNLQQEDLDFKTNIIELKGTNTKNRQTRYVPISQKTSKLLRELLVEIEEFDTLHIFATVYGNAIDPARFRQRLKMYGHNSGIKGVRVSPHTFRHTFAKYYLLNNGDVMTLQKILGHSSIEMVRKYINMTSKDIVVQHNKYSPVNNL</sequence>
<dbReference type="RefSeq" id="WP_000091694.1">
    <property type="nucleotide sequence ID" value="NC_018500.1"/>
</dbReference>
<dbReference type="Gene3D" id="1.10.150.130">
    <property type="match status" value="1"/>
</dbReference>
<dbReference type="GO" id="GO:0006310">
    <property type="term" value="P:DNA recombination"/>
    <property type="evidence" value="ECO:0007669"/>
    <property type="project" value="UniProtKB-KW"/>
</dbReference>
<dbReference type="GO" id="GO:0015074">
    <property type="term" value="P:DNA integration"/>
    <property type="evidence" value="ECO:0007669"/>
    <property type="project" value="InterPro"/>
</dbReference>
<comment type="similarity">
    <text evidence="1">Belongs to the 'phage' integrase family.</text>
</comment>
<organism evidence="7 8">
    <name type="scientific">Bacillus thuringiensis HD-771</name>
    <dbReference type="NCBI Taxonomy" id="1218175"/>
    <lineage>
        <taxon>Bacteria</taxon>
        <taxon>Bacillati</taxon>
        <taxon>Bacillota</taxon>
        <taxon>Bacilli</taxon>
        <taxon>Bacillales</taxon>
        <taxon>Bacillaceae</taxon>
        <taxon>Bacillus</taxon>
        <taxon>Bacillus cereus group</taxon>
    </lineage>
</organism>
<dbReference type="PANTHER" id="PTHR30349">
    <property type="entry name" value="PHAGE INTEGRASE-RELATED"/>
    <property type="match status" value="1"/>
</dbReference>
<dbReference type="Gene3D" id="1.10.443.10">
    <property type="entry name" value="Intergrase catalytic core"/>
    <property type="match status" value="1"/>
</dbReference>
<feature type="domain" description="Core-binding (CB)" evidence="6">
    <location>
        <begin position="25"/>
        <end position="128"/>
    </location>
</feature>
<dbReference type="PROSITE" id="PS51900">
    <property type="entry name" value="CB"/>
    <property type="match status" value="1"/>
</dbReference>
<evidence type="ECO:0000256" key="2">
    <source>
        <dbReference type="ARBA" id="ARBA00023125"/>
    </source>
</evidence>
<evidence type="ECO:0000313" key="7">
    <source>
        <dbReference type="EMBL" id="AFQ16329.1"/>
    </source>
</evidence>
<dbReference type="PROSITE" id="PS51898">
    <property type="entry name" value="TYR_RECOMBINASE"/>
    <property type="match status" value="1"/>
</dbReference>
<evidence type="ECO:0000259" key="6">
    <source>
        <dbReference type="PROSITE" id="PS51900"/>
    </source>
</evidence>
<keyword evidence="2 4" id="KW-0238">DNA-binding</keyword>
<dbReference type="CDD" id="cd00397">
    <property type="entry name" value="DNA_BRE_C"/>
    <property type="match status" value="1"/>
</dbReference>
<gene>
    <name evidence="7" type="ORF">BTG_14385</name>
</gene>
<dbReference type="InterPro" id="IPR002104">
    <property type="entry name" value="Integrase_catalytic"/>
</dbReference>
<dbReference type="Pfam" id="PF00589">
    <property type="entry name" value="Phage_integrase"/>
    <property type="match status" value="1"/>
</dbReference>
<evidence type="ECO:0000256" key="4">
    <source>
        <dbReference type="PROSITE-ProRule" id="PRU01248"/>
    </source>
</evidence>
<dbReference type="InterPro" id="IPR013762">
    <property type="entry name" value="Integrase-like_cat_sf"/>
</dbReference>
<dbReference type="GO" id="GO:0003677">
    <property type="term" value="F:DNA binding"/>
    <property type="evidence" value="ECO:0007669"/>
    <property type="project" value="UniProtKB-UniRule"/>
</dbReference>
<protein>
    <submittedName>
        <fullName evidence="7">Integrase</fullName>
    </submittedName>
</protein>
<dbReference type="KEGG" id="bti:BTG_14385"/>
<dbReference type="SUPFAM" id="SSF56349">
    <property type="entry name" value="DNA breaking-rejoining enzymes"/>
    <property type="match status" value="1"/>
</dbReference>
<evidence type="ECO:0000313" key="8">
    <source>
        <dbReference type="Proteomes" id="UP000005259"/>
    </source>
</evidence>
<evidence type="ECO:0000256" key="3">
    <source>
        <dbReference type="ARBA" id="ARBA00023172"/>
    </source>
</evidence>
<dbReference type="InterPro" id="IPR011010">
    <property type="entry name" value="DNA_brk_join_enz"/>
</dbReference>
<evidence type="ECO:0000256" key="1">
    <source>
        <dbReference type="ARBA" id="ARBA00008857"/>
    </source>
</evidence>
<dbReference type="Proteomes" id="UP000005259">
    <property type="component" value="Chromosome"/>
</dbReference>